<evidence type="ECO:0000256" key="1">
    <source>
        <dbReference type="SAM" id="MobiDB-lite"/>
    </source>
</evidence>
<dbReference type="Proteomes" id="UP000324748">
    <property type="component" value="Unassembled WGS sequence"/>
</dbReference>
<proteinExistence type="predicted"/>
<feature type="region of interest" description="Disordered" evidence="1">
    <location>
        <begin position="157"/>
        <end position="176"/>
    </location>
</feature>
<evidence type="ECO:0000313" key="2">
    <source>
        <dbReference type="EMBL" id="KAA1097620.1"/>
    </source>
</evidence>
<protein>
    <submittedName>
        <fullName evidence="2">Uncharacterized protein</fullName>
    </submittedName>
</protein>
<sequence length="176" mass="19285">MYDLRSLGEGEAWARMGERKFGIIRNRTEASAADCIPLKQVSALDSSELGPTPIALTGGNDDLGRVSWASCPYVYSTRRWNTPTGNSTKLHDRRERTLAVGVGLSTNQPQTRTPVRLPAEGAREGSDPWPPGRIVNIWGWRRHFLAEGRRLPRRAFSKVSGSLQGAPTYSGGLPVA</sequence>
<reference evidence="2 3" key="1">
    <citation type="submission" date="2019-05" db="EMBL/GenBank/DDBJ databases">
        <title>Emergence of the Ug99 lineage of the wheat stem rust pathogen through somatic hybridization.</title>
        <authorList>
            <person name="Li F."/>
            <person name="Upadhyaya N.M."/>
            <person name="Sperschneider J."/>
            <person name="Matny O."/>
            <person name="Nguyen-Phuc H."/>
            <person name="Mago R."/>
            <person name="Raley C."/>
            <person name="Miller M.E."/>
            <person name="Silverstein K.A.T."/>
            <person name="Henningsen E."/>
            <person name="Hirsch C.D."/>
            <person name="Visser B."/>
            <person name="Pretorius Z.A."/>
            <person name="Steffenson B.J."/>
            <person name="Schwessinger B."/>
            <person name="Dodds P.N."/>
            <person name="Figueroa M."/>
        </authorList>
    </citation>
    <scope>NUCLEOTIDE SEQUENCE [LARGE SCALE GENOMIC DNA]</scope>
    <source>
        <strain evidence="2">21-0</strain>
    </source>
</reference>
<gene>
    <name evidence="2" type="ORF">PGT21_013866</name>
</gene>
<accession>A0A5B0PAE7</accession>
<feature type="region of interest" description="Disordered" evidence="1">
    <location>
        <begin position="105"/>
        <end position="128"/>
    </location>
</feature>
<organism evidence="2 3">
    <name type="scientific">Puccinia graminis f. sp. tritici</name>
    <dbReference type="NCBI Taxonomy" id="56615"/>
    <lineage>
        <taxon>Eukaryota</taxon>
        <taxon>Fungi</taxon>
        <taxon>Dikarya</taxon>
        <taxon>Basidiomycota</taxon>
        <taxon>Pucciniomycotina</taxon>
        <taxon>Pucciniomycetes</taxon>
        <taxon>Pucciniales</taxon>
        <taxon>Pucciniaceae</taxon>
        <taxon>Puccinia</taxon>
    </lineage>
</organism>
<name>A0A5B0PAE7_PUCGR</name>
<dbReference type="EMBL" id="VSWC01000066">
    <property type="protein sequence ID" value="KAA1097620.1"/>
    <property type="molecule type" value="Genomic_DNA"/>
</dbReference>
<dbReference type="AlphaFoldDB" id="A0A5B0PAE7"/>
<evidence type="ECO:0000313" key="3">
    <source>
        <dbReference type="Proteomes" id="UP000324748"/>
    </source>
</evidence>
<keyword evidence="3" id="KW-1185">Reference proteome</keyword>
<comment type="caution">
    <text evidence="2">The sequence shown here is derived from an EMBL/GenBank/DDBJ whole genome shotgun (WGS) entry which is preliminary data.</text>
</comment>